<accession>A0ABU3FU51</accession>
<dbReference type="PANTHER" id="PTHR31302">
    <property type="entry name" value="TRANSMEMBRANE PROTEIN WITH METALLOPHOSPHOESTERASE DOMAIN-RELATED"/>
    <property type="match status" value="1"/>
</dbReference>
<dbReference type="Proteomes" id="UP001265301">
    <property type="component" value="Unassembled WGS sequence"/>
</dbReference>
<dbReference type="RefSeq" id="WP_311819457.1">
    <property type="nucleotide sequence ID" value="NZ_JARQBN010000020.1"/>
</dbReference>
<reference evidence="4 5" key="1">
    <citation type="submission" date="2023-03" db="EMBL/GenBank/DDBJ databases">
        <authorList>
            <person name="Shen W."/>
            <person name="Cai J."/>
        </authorList>
    </citation>
    <scope>NUCLEOTIDE SEQUENCE [LARGE SCALE GENOMIC DNA]</scope>
    <source>
        <strain evidence="4 5">B101</strain>
    </source>
</reference>
<keyword evidence="2" id="KW-0378">Hydrolase</keyword>
<dbReference type="InterPro" id="IPR051158">
    <property type="entry name" value="Metallophosphoesterase_sf"/>
</dbReference>
<name>A0ABU3FU51_9ENTE</name>
<comment type="caution">
    <text evidence="4">The sequence shown here is derived from an EMBL/GenBank/DDBJ whole genome shotgun (WGS) entry which is preliminary data.</text>
</comment>
<organism evidence="4 5">
    <name type="scientific">Enterococcus viikkiensis</name>
    <dbReference type="NCBI Taxonomy" id="930854"/>
    <lineage>
        <taxon>Bacteria</taxon>
        <taxon>Bacillati</taxon>
        <taxon>Bacillota</taxon>
        <taxon>Bacilli</taxon>
        <taxon>Lactobacillales</taxon>
        <taxon>Enterococcaceae</taxon>
        <taxon>Enterococcus</taxon>
    </lineage>
</organism>
<gene>
    <name evidence="4" type="ORF">P7H59_10320</name>
</gene>
<dbReference type="PANTHER" id="PTHR31302:SF31">
    <property type="entry name" value="PHOSPHODIESTERASE YAEI"/>
    <property type="match status" value="1"/>
</dbReference>
<dbReference type="SUPFAM" id="SSF56300">
    <property type="entry name" value="Metallo-dependent phosphatases"/>
    <property type="match status" value="1"/>
</dbReference>
<dbReference type="InterPro" id="IPR029052">
    <property type="entry name" value="Metallo-depent_PP-like"/>
</dbReference>
<keyword evidence="5" id="KW-1185">Reference proteome</keyword>
<proteinExistence type="predicted"/>
<evidence type="ECO:0000313" key="4">
    <source>
        <dbReference type="EMBL" id="MDT2828834.1"/>
    </source>
</evidence>
<protein>
    <submittedName>
        <fullName evidence="4">Metallophosphoesterase</fullName>
    </submittedName>
</protein>
<dbReference type="InterPro" id="IPR004843">
    <property type="entry name" value="Calcineurin-like_PHP"/>
</dbReference>
<feature type="domain" description="Calcineurin-like phosphoesterase" evidence="3">
    <location>
        <begin position="46"/>
        <end position="206"/>
    </location>
</feature>
<evidence type="ECO:0000313" key="5">
    <source>
        <dbReference type="Proteomes" id="UP001265301"/>
    </source>
</evidence>
<dbReference type="Gene3D" id="3.60.21.10">
    <property type="match status" value="1"/>
</dbReference>
<dbReference type="EMBL" id="JARQBN010000020">
    <property type="protein sequence ID" value="MDT2828834.1"/>
    <property type="molecule type" value="Genomic_DNA"/>
</dbReference>
<dbReference type="CDD" id="cd07385">
    <property type="entry name" value="MPP_YkuE_C"/>
    <property type="match status" value="1"/>
</dbReference>
<keyword evidence="1" id="KW-0479">Metal-binding</keyword>
<evidence type="ECO:0000256" key="1">
    <source>
        <dbReference type="ARBA" id="ARBA00022723"/>
    </source>
</evidence>
<evidence type="ECO:0000256" key="2">
    <source>
        <dbReference type="ARBA" id="ARBA00022801"/>
    </source>
</evidence>
<evidence type="ECO:0000259" key="3">
    <source>
        <dbReference type="Pfam" id="PF00149"/>
    </source>
</evidence>
<dbReference type="Pfam" id="PF00149">
    <property type="entry name" value="Metallophos"/>
    <property type="match status" value="1"/>
</dbReference>
<sequence>MLVLILMILALLYCRYQTYRLVEKHFKVTKNAAALHVEAGKKKGLTIAQISDSHFSSFYSPKRFDKIVKKLNQAEPDIVLFTGDLIENYKYWQSRDTQEISQQLANIQAPKGKFAILGNHDYRSDGNNAVSQLLEAGGFTLLTNQSILVDQLSLTGIDDSQEGTPDYSVTPVKAYFSILMVHEPDQVKQLPELSPFDLILAGHSHGGQIRFPLFTYKNFGSKTYDQGVYKLTATTSLVVNTGLGTTGPPLRFRVIPEILYFHI</sequence>